<sequence length="395" mass="39146">MDAARRGEGLVAVRGCSRIAARRGAFVAVVALLPGLPGCYIDLDGLSGGAEDGSSTSTGSGTGTGSPAPGDPGGCAPGDCSVQCVVAGPEAAGAPAAIAAVGPHVVWTSRAGDRVSRLDPATGTVEDLVPFTPRPGLLAAAEGIAVWVADDGLWWCPADGCPAGATSLLAFGPADAAAVRGLATDGRHVYWTRDEESGTAGELLRCPVAGGCGAAPELLAPAQSHPRGVAVTPGGAGDVVWVQRGTGAAFGKLLRLDKGATSAVMPTQIAVLLDYPDRVALGAGEVLWTWTDPGGAAGGVSRCDLAASCAAEALAPQTEPARPLREPAALAIDGADAYWVNRGGGTVMRCPTAGCSGYPEVLAEGLTRPSAVAVQGACVYAVDEAGGGRVVRAPR</sequence>
<dbReference type="AlphaFoldDB" id="A0A150QQ41"/>
<evidence type="ECO:0000313" key="3">
    <source>
        <dbReference type="Proteomes" id="UP000075260"/>
    </source>
</evidence>
<accession>A0A150QQ41</accession>
<feature type="region of interest" description="Disordered" evidence="1">
    <location>
        <begin position="50"/>
        <end position="70"/>
    </location>
</feature>
<reference evidence="2 3" key="1">
    <citation type="submission" date="2014-02" db="EMBL/GenBank/DDBJ databases">
        <title>The small core and large imbalanced accessory genome model reveals a collaborative survival strategy of Sorangium cellulosum strains in nature.</title>
        <authorList>
            <person name="Han K."/>
            <person name="Peng R."/>
            <person name="Blom J."/>
            <person name="Li Y.-Z."/>
        </authorList>
    </citation>
    <scope>NUCLEOTIDE SEQUENCE [LARGE SCALE GENOMIC DNA]</scope>
    <source>
        <strain evidence="2 3">So0008-312</strain>
    </source>
</reference>
<gene>
    <name evidence="2" type="ORF">BE15_19015</name>
</gene>
<dbReference type="SUPFAM" id="SSF63825">
    <property type="entry name" value="YWTD domain"/>
    <property type="match status" value="1"/>
</dbReference>
<name>A0A150QQ41_SORCE</name>
<proteinExistence type="predicted"/>
<organism evidence="2 3">
    <name type="scientific">Sorangium cellulosum</name>
    <name type="common">Polyangium cellulosum</name>
    <dbReference type="NCBI Taxonomy" id="56"/>
    <lineage>
        <taxon>Bacteria</taxon>
        <taxon>Pseudomonadati</taxon>
        <taxon>Myxococcota</taxon>
        <taxon>Polyangia</taxon>
        <taxon>Polyangiales</taxon>
        <taxon>Polyangiaceae</taxon>
        <taxon>Sorangium</taxon>
    </lineage>
</organism>
<protein>
    <submittedName>
        <fullName evidence="2">Uncharacterized protein</fullName>
    </submittedName>
</protein>
<dbReference type="Proteomes" id="UP000075260">
    <property type="component" value="Unassembled WGS sequence"/>
</dbReference>
<dbReference type="SUPFAM" id="SSF75011">
    <property type="entry name" value="3-carboxy-cis,cis-mucoante lactonizing enzyme"/>
    <property type="match status" value="1"/>
</dbReference>
<evidence type="ECO:0000313" key="2">
    <source>
        <dbReference type="EMBL" id="KYF70064.1"/>
    </source>
</evidence>
<dbReference type="Gene3D" id="2.120.10.30">
    <property type="entry name" value="TolB, C-terminal domain"/>
    <property type="match status" value="1"/>
</dbReference>
<evidence type="ECO:0000256" key="1">
    <source>
        <dbReference type="SAM" id="MobiDB-lite"/>
    </source>
</evidence>
<dbReference type="InterPro" id="IPR011042">
    <property type="entry name" value="6-blade_b-propeller_TolB-like"/>
</dbReference>
<dbReference type="EMBL" id="JEMA01000428">
    <property type="protein sequence ID" value="KYF70064.1"/>
    <property type="molecule type" value="Genomic_DNA"/>
</dbReference>
<comment type="caution">
    <text evidence="2">The sequence shown here is derived from an EMBL/GenBank/DDBJ whole genome shotgun (WGS) entry which is preliminary data.</text>
</comment>